<dbReference type="Proteomes" id="UP001348265">
    <property type="component" value="Unassembled WGS sequence"/>
</dbReference>
<keyword evidence="2" id="KW-1185">Reference proteome</keyword>
<sequence>MSQQYLGSVGKIDRAQILLADVGGGAAVLAVTPLTMGSGTPLFSQKTAFDPVLYERTDAVLLDSGTVFLTYDKSTGETA</sequence>
<dbReference type="EMBL" id="JAVFKM010000004">
    <property type="protein sequence ID" value="MEF3113813.1"/>
    <property type="molecule type" value="Genomic_DNA"/>
</dbReference>
<reference evidence="1 2" key="1">
    <citation type="submission" date="2023-08" db="EMBL/GenBank/DDBJ databases">
        <authorList>
            <person name="Sharma P."/>
            <person name="Verma V."/>
            <person name="Mohan M.K."/>
            <person name="Dubey A.K."/>
        </authorList>
    </citation>
    <scope>NUCLEOTIDE SEQUENCE [LARGE SCALE GENOMIC DNA]</scope>
    <source>
        <strain evidence="1 2">ADP4</strain>
    </source>
</reference>
<dbReference type="RefSeq" id="WP_331786400.1">
    <property type="nucleotide sequence ID" value="NZ_JAVFKM010000004.1"/>
</dbReference>
<protein>
    <submittedName>
        <fullName evidence="1">Uncharacterized protein</fullName>
    </submittedName>
</protein>
<gene>
    <name evidence="1" type="ORF">RB636_11495</name>
</gene>
<evidence type="ECO:0000313" key="2">
    <source>
        <dbReference type="Proteomes" id="UP001348265"/>
    </source>
</evidence>
<organism evidence="1 2">
    <name type="scientific">Streptomyces chrestomyceticus</name>
    <dbReference type="NCBI Taxonomy" id="68185"/>
    <lineage>
        <taxon>Bacteria</taxon>
        <taxon>Bacillati</taxon>
        <taxon>Actinomycetota</taxon>
        <taxon>Actinomycetes</taxon>
        <taxon>Kitasatosporales</taxon>
        <taxon>Streptomycetaceae</taxon>
        <taxon>Streptomyces</taxon>
    </lineage>
</organism>
<name>A0ABU7WSW4_9ACTN</name>
<evidence type="ECO:0000313" key="1">
    <source>
        <dbReference type="EMBL" id="MEF3113813.1"/>
    </source>
</evidence>
<comment type="caution">
    <text evidence="1">The sequence shown here is derived from an EMBL/GenBank/DDBJ whole genome shotgun (WGS) entry which is preliminary data.</text>
</comment>
<proteinExistence type="predicted"/>
<accession>A0ABU7WSW4</accession>